<sequence>MLYANEYSSDDGRTQAPSATGELDSGEPARQGRPLASTEQQQPRRRKERTPSSDMDNVCSFVQKLYNLVDNHEHERFVQWNEMGDVFIVFHCEEFAQTVLPRYFKHSKFPSFVRQLNIYGFYRVSDARKTPLVRSKEACVFSHKYFKKSRKELLPLIRRKVGPKKDHRVAATGSASGSGSRRGAASEVAASRKQVGTTHKQPAKTKSTNRDTSNPPEALSGEGSSDETDMAAARYGHHHLLLRNPPPPPEILLHPHHHHPQVPPPRYLQYASAHHDLHLMDSFVENAAWENLHRPVGLDNYNSLYYAAGGVERLGAQESGTTVSSGSIPHRDTVLSRRSSDALTHASATPTSSASAASTPGSGTEAGSSSINNTKNTTTTQQHPRRPPPILTSFDPPKLTHLSLPPLSKPEYPHLSARTHQGFLFESPTAVDHIDSAPGPGSSLPTPVSACPASAAAPRLTHVSRGLNASSSSTESNGSTAGSSIRHHPYAAAAVAGYAPFSPAAVSAAAAAAAAAAVAGCRAPSTSRSVRFGPGPMSAPVSGPTSAASLSGSGCCQCDGHHNHHHHHHPSSAAISAFPRWRDDAGLLGQPLMMAAHHAHLLHHPHNSPVLSPWHDEDEY</sequence>
<dbReference type="GO" id="GO:0003700">
    <property type="term" value="F:DNA-binding transcription factor activity"/>
    <property type="evidence" value="ECO:0007669"/>
    <property type="project" value="InterPro"/>
</dbReference>
<keyword evidence="10" id="KW-0808">Transferase</keyword>
<dbReference type="AlphaFoldDB" id="A0AAD5TQ31"/>
<evidence type="ECO:0000256" key="8">
    <source>
        <dbReference type="SAM" id="MobiDB-lite"/>
    </source>
</evidence>
<accession>A0AAD5TQ31</accession>
<dbReference type="SUPFAM" id="SSF46785">
    <property type="entry name" value="Winged helix' DNA-binding domain"/>
    <property type="match status" value="1"/>
</dbReference>
<dbReference type="PANTHER" id="PTHR10015:SF427">
    <property type="entry name" value="HEAT SHOCK FACTOR PROTEIN"/>
    <property type="match status" value="1"/>
</dbReference>
<proteinExistence type="inferred from homology"/>
<dbReference type="PRINTS" id="PR00056">
    <property type="entry name" value="HSFDOMAIN"/>
</dbReference>
<dbReference type="PANTHER" id="PTHR10015">
    <property type="entry name" value="HEAT SHOCK TRANSCRIPTION FACTOR"/>
    <property type="match status" value="1"/>
</dbReference>
<evidence type="ECO:0000256" key="7">
    <source>
        <dbReference type="RuleBase" id="RU004020"/>
    </source>
</evidence>
<evidence type="ECO:0000256" key="6">
    <source>
        <dbReference type="ARBA" id="ARBA00023242"/>
    </source>
</evidence>
<gene>
    <name evidence="10" type="primary">SKN7_2</name>
    <name evidence="10" type="ORF">HDU87_001039</name>
</gene>
<keyword evidence="5" id="KW-0804">Transcription</keyword>
<dbReference type="GO" id="GO:0043565">
    <property type="term" value="F:sequence-specific DNA binding"/>
    <property type="evidence" value="ECO:0007669"/>
    <property type="project" value="InterPro"/>
</dbReference>
<organism evidence="10 11">
    <name type="scientific">Geranomyces variabilis</name>
    <dbReference type="NCBI Taxonomy" id="109894"/>
    <lineage>
        <taxon>Eukaryota</taxon>
        <taxon>Fungi</taxon>
        <taxon>Fungi incertae sedis</taxon>
        <taxon>Chytridiomycota</taxon>
        <taxon>Chytridiomycota incertae sedis</taxon>
        <taxon>Chytridiomycetes</taxon>
        <taxon>Spizellomycetales</taxon>
        <taxon>Powellomycetaceae</taxon>
        <taxon>Geranomyces</taxon>
    </lineage>
</organism>
<feature type="compositionally biased region" description="Low complexity" evidence="8">
    <location>
        <begin position="170"/>
        <end position="192"/>
    </location>
</feature>
<dbReference type="GO" id="GO:0016301">
    <property type="term" value="F:kinase activity"/>
    <property type="evidence" value="ECO:0007669"/>
    <property type="project" value="UniProtKB-KW"/>
</dbReference>
<feature type="compositionally biased region" description="Basic residues" evidence="8">
    <location>
        <begin position="157"/>
        <end position="167"/>
    </location>
</feature>
<evidence type="ECO:0000256" key="5">
    <source>
        <dbReference type="ARBA" id="ARBA00023163"/>
    </source>
</evidence>
<dbReference type="Proteomes" id="UP001212152">
    <property type="component" value="Unassembled WGS sequence"/>
</dbReference>
<keyword evidence="4" id="KW-0238">DNA-binding</keyword>
<dbReference type="InterPro" id="IPR000232">
    <property type="entry name" value="HSF_DNA-bd"/>
</dbReference>
<feature type="region of interest" description="Disordered" evidence="8">
    <location>
        <begin position="239"/>
        <end position="262"/>
    </location>
</feature>
<evidence type="ECO:0000313" key="11">
    <source>
        <dbReference type="Proteomes" id="UP001212152"/>
    </source>
</evidence>
<feature type="compositionally biased region" description="Basic and acidic residues" evidence="8">
    <location>
        <begin position="329"/>
        <end position="340"/>
    </location>
</feature>
<protein>
    <submittedName>
        <fullName evidence="10">Kinase-regulated stress-responsive transcription factor skn7</fullName>
    </submittedName>
</protein>
<comment type="caution">
    <text evidence="10">The sequence shown here is derived from an EMBL/GenBank/DDBJ whole genome shotgun (WGS) entry which is preliminary data.</text>
</comment>
<evidence type="ECO:0000256" key="4">
    <source>
        <dbReference type="ARBA" id="ARBA00023125"/>
    </source>
</evidence>
<dbReference type="InterPro" id="IPR036388">
    <property type="entry name" value="WH-like_DNA-bd_sf"/>
</dbReference>
<keyword evidence="6" id="KW-0539">Nucleus</keyword>
<feature type="region of interest" description="Disordered" evidence="8">
    <location>
        <begin position="318"/>
        <end position="414"/>
    </location>
</feature>
<comment type="similarity">
    <text evidence="2 7">Belongs to the HSF family.</text>
</comment>
<reference evidence="10" key="1">
    <citation type="submission" date="2020-05" db="EMBL/GenBank/DDBJ databases">
        <title>Phylogenomic resolution of chytrid fungi.</title>
        <authorList>
            <person name="Stajich J.E."/>
            <person name="Amses K."/>
            <person name="Simmons R."/>
            <person name="Seto K."/>
            <person name="Myers J."/>
            <person name="Bonds A."/>
            <person name="Quandt C.A."/>
            <person name="Barry K."/>
            <person name="Liu P."/>
            <person name="Grigoriev I."/>
            <person name="Longcore J.E."/>
            <person name="James T.Y."/>
        </authorList>
    </citation>
    <scope>NUCLEOTIDE SEQUENCE</scope>
    <source>
        <strain evidence="10">JEL0379</strain>
    </source>
</reference>
<feature type="domain" description="HSF-type DNA-binding" evidence="9">
    <location>
        <begin position="57"/>
        <end position="160"/>
    </location>
</feature>
<feature type="compositionally biased region" description="Polar residues" evidence="8">
    <location>
        <begin position="318"/>
        <end position="327"/>
    </location>
</feature>
<feature type="compositionally biased region" description="Polar residues" evidence="8">
    <location>
        <begin position="194"/>
        <end position="215"/>
    </location>
</feature>
<name>A0AAD5TQ31_9FUNG</name>
<feature type="region of interest" description="Disordered" evidence="8">
    <location>
        <begin position="1"/>
        <end position="55"/>
    </location>
</feature>
<keyword evidence="3" id="KW-0805">Transcription regulation</keyword>
<dbReference type="InterPro" id="IPR036390">
    <property type="entry name" value="WH_DNA-bd_sf"/>
</dbReference>
<evidence type="ECO:0000259" key="9">
    <source>
        <dbReference type="SMART" id="SM00415"/>
    </source>
</evidence>
<evidence type="ECO:0000256" key="1">
    <source>
        <dbReference type="ARBA" id="ARBA00004123"/>
    </source>
</evidence>
<feature type="compositionally biased region" description="Low complexity" evidence="8">
    <location>
        <begin position="346"/>
        <end position="382"/>
    </location>
</feature>
<evidence type="ECO:0000313" key="10">
    <source>
        <dbReference type="EMBL" id="KAJ3181432.1"/>
    </source>
</evidence>
<comment type="subcellular location">
    <subcellularLocation>
        <location evidence="1">Nucleus</location>
    </subcellularLocation>
</comment>
<dbReference type="Gene3D" id="1.10.10.10">
    <property type="entry name" value="Winged helix-like DNA-binding domain superfamily/Winged helix DNA-binding domain"/>
    <property type="match status" value="1"/>
</dbReference>
<keyword evidence="11" id="KW-1185">Reference proteome</keyword>
<keyword evidence="10" id="KW-0418">Kinase</keyword>
<feature type="region of interest" description="Disordered" evidence="8">
    <location>
        <begin position="431"/>
        <end position="456"/>
    </location>
</feature>
<dbReference type="EMBL" id="JADGJQ010000012">
    <property type="protein sequence ID" value="KAJ3181432.1"/>
    <property type="molecule type" value="Genomic_DNA"/>
</dbReference>
<dbReference type="SMART" id="SM00415">
    <property type="entry name" value="HSF"/>
    <property type="match status" value="1"/>
</dbReference>
<evidence type="ECO:0000256" key="2">
    <source>
        <dbReference type="ARBA" id="ARBA00006403"/>
    </source>
</evidence>
<dbReference type="Pfam" id="PF00447">
    <property type="entry name" value="HSF_DNA-bind"/>
    <property type="match status" value="1"/>
</dbReference>
<dbReference type="GO" id="GO:0005634">
    <property type="term" value="C:nucleus"/>
    <property type="evidence" value="ECO:0007669"/>
    <property type="project" value="UniProtKB-SubCell"/>
</dbReference>
<evidence type="ECO:0000256" key="3">
    <source>
        <dbReference type="ARBA" id="ARBA00023015"/>
    </source>
</evidence>
<feature type="region of interest" description="Disordered" evidence="8">
    <location>
        <begin position="157"/>
        <end position="227"/>
    </location>
</feature>
<feature type="region of interest" description="Disordered" evidence="8">
    <location>
        <begin position="525"/>
        <end position="545"/>
    </location>
</feature>
<dbReference type="FunFam" id="1.10.10.10:FF:000027">
    <property type="entry name" value="Heat shock transcription factor 1"/>
    <property type="match status" value="1"/>
</dbReference>